<accession>R9GZ39</accession>
<dbReference type="AlphaFoldDB" id="R9GZ39"/>
<organism evidence="1 2">
    <name type="scientific">Arcticibacter svalbardensis MN12-7</name>
    <dbReference type="NCBI Taxonomy" id="1150600"/>
    <lineage>
        <taxon>Bacteria</taxon>
        <taxon>Pseudomonadati</taxon>
        <taxon>Bacteroidota</taxon>
        <taxon>Sphingobacteriia</taxon>
        <taxon>Sphingobacteriales</taxon>
        <taxon>Sphingobacteriaceae</taxon>
        <taxon>Arcticibacter</taxon>
    </lineage>
</organism>
<keyword evidence="2" id="KW-1185">Reference proteome</keyword>
<evidence type="ECO:0000313" key="2">
    <source>
        <dbReference type="Proteomes" id="UP000014174"/>
    </source>
</evidence>
<dbReference type="EMBL" id="AQPN01000095">
    <property type="protein sequence ID" value="EOR94224.1"/>
    <property type="molecule type" value="Genomic_DNA"/>
</dbReference>
<name>R9GZ39_9SPHI</name>
<reference evidence="1 2" key="1">
    <citation type="journal article" date="2013" name="Genome Announc.">
        <title>Draft Genome Sequence of Arcticibacter svalbardensis Strain MN12-7T, a Member of the Family Sphingobacteriaceae Isolated from an Arctic Soil Sample.</title>
        <authorList>
            <person name="Shivaji S."/>
            <person name="Ara S."/>
            <person name="Prasad S."/>
            <person name="Manasa B.P."/>
            <person name="Begum Z."/>
            <person name="Singh A."/>
            <person name="Kumar Pinnaka A."/>
        </authorList>
    </citation>
    <scope>NUCLEOTIDE SEQUENCE [LARGE SCALE GENOMIC DNA]</scope>
    <source>
        <strain evidence="1 2">MN12-7</strain>
    </source>
</reference>
<dbReference type="Proteomes" id="UP000014174">
    <property type="component" value="Unassembled WGS sequence"/>
</dbReference>
<gene>
    <name evidence="1" type="ORF">ADIARSV_2640</name>
</gene>
<protein>
    <submittedName>
        <fullName evidence="1">Uncharacterized protein</fullName>
    </submittedName>
</protein>
<comment type="caution">
    <text evidence="1">The sequence shown here is derived from an EMBL/GenBank/DDBJ whole genome shotgun (WGS) entry which is preliminary data.</text>
</comment>
<proteinExistence type="predicted"/>
<sequence>MISARMGFKNCMAMLNFIRVPFCLSLDVAERTGRFRVR</sequence>
<evidence type="ECO:0000313" key="1">
    <source>
        <dbReference type="EMBL" id="EOR94224.1"/>
    </source>
</evidence>